<keyword evidence="3" id="KW-1003">Cell membrane</keyword>
<dbReference type="InterPro" id="IPR003370">
    <property type="entry name" value="Chromate_transpt"/>
</dbReference>
<dbReference type="GO" id="GO:0015109">
    <property type="term" value="F:chromate transmembrane transporter activity"/>
    <property type="evidence" value="ECO:0007669"/>
    <property type="project" value="InterPro"/>
</dbReference>
<organism evidence="9 10">
    <name type="scientific">Dielma fastidiosa</name>
    <dbReference type="NCBI Taxonomy" id="1034346"/>
    <lineage>
        <taxon>Bacteria</taxon>
        <taxon>Bacillati</taxon>
        <taxon>Bacillota</taxon>
        <taxon>Erysipelotrichia</taxon>
        <taxon>Erysipelotrichales</taxon>
        <taxon>Erysipelotrichaceae</taxon>
        <taxon>Dielma</taxon>
    </lineage>
</organism>
<evidence type="ECO:0000256" key="6">
    <source>
        <dbReference type="ARBA" id="ARBA00023136"/>
    </source>
</evidence>
<sequence length="188" mass="20284">MSILLTLYYEFFKIGLFAVGGGMATIPFLNALIDKFHWFDAAMLADMIAISESTPGPIGINMATFTGYTVASFAGGVIATLGLITPSIIVIIIIAQVLKKFKESAAVQAMFYGLRPAVAGLIAAAGLSIFAVTLVDTAAYQTSGNLMDLFQWLPILLFLILLYCTNKYKKHPIFYISICAVIGILLKL</sequence>
<feature type="transmembrane region" description="Helical" evidence="7">
    <location>
        <begin position="12"/>
        <end position="33"/>
    </location>
</feature>
<dbReference type="EMBL" id="JALDAW010000016">
    <property type="protein sequence ID" value="MDY5168823.1"/>
    <property type="molecule type" value="Genomic_DNA"/>
</dbReference>
<evidence type="ECO:0000256" key="2">
    <source>
        <dbReference type="ARBA" id="ARBA00005262"/>
    </source>
</evidence>
<keyword evidence="4 7" id="KW-0812">Transmembrane</keyword>
<keyword evidence="6 7" id="KW-0472">Membrane</keyword>
<comment type="subcellular location">
    <subcellularLocation>
        <location evidence="1">Cell membrane</location>
        <topology evidence="1">Multi-pass membrane protein</topology>
    </subcellularLocation>
</comment>
<dbReference type="Proteomes" id="UP000247612">
    <property type="component" value="Unassembled WGS sequence"/>
</dbReference>
<dbReference type="InterPro" id="IPR052518">
    <property type="entry name" value="CHR_Transporter"/>
</dbReference>
<dbReference type="EMBL" id="QJKH01000011">
    <property type="protein sequence ID" value="PXX77283.1"/>
    <property type="molecule type" value="Genomic_DNA"/>
</dbReference>
<dbReference type="AlphaFoldDB" id="A0A2V2F517"/>
<evidence type="ECO:0000313" key="10">
    <source>
        <dbReference type="Proteomes" id="UP000247612"/>
    </source>
</evidence>
<evidence type="ECO:0000256" key="1">
    <source>
        <dbReference type="ARBA" id="ARBA00004651"/>
    </source>
</evidence>
<protein>
    <submittedName>
        <fullName evidence="9">Chromate transporter</fullName>
    </submittedName>
</protein>
<dbReference type="OrthoDB" id="9788907at2"/>
<feature type="transmembrane region" description="Helical" evidence="7">
    <location>
        <begin position="146"/>
        <end position="165"/>
    </location>
</feature>
<reference evidence="8" key="2">
    <citation type="submission" date="2022-03" db="EMBL/GenBank/DDBJ databases">
        <title>First case of bacteraemia caused by Dielma fastidiosa in a patient hospitalised with diverticulitis.</title>
        <authorList>
            <person name="Forman-Ankjaer B."/>
            <person name="Hvid-Jensen F."/>
            <person name="Kobel C.M."/>
            <person name="Greve T."/>
        </authorList>
    </citation>
    <scope>NUCLEOTIDE SEQUENCE</scope>
    <source>
        <strain evidence="8">AUH_DF_2021</strain>
    </source>
</reference>
<gene>
    <name evidence="9" type="ORF">DES51_11132</name>
    <name evidence="8" type="ORF">MQE39_11925</name>
</gene>
<dbReference type="PANTHER" id="PTHR43663:SF1">
    <property type="entry name" value="CHROMATE TRANSPORTER"/>
    <property type="match status" value="1"/>
</dbReference>
<evidence type="ECO:0000313" key="9">
    <source>
        <dbReference type="EMBL" id="PXX77283.1"/>
    </source>
</evidence>
<dbReference type="RefSeq" id="WP_022939477.1">
    <property type="nucleotide sequence ID" value="NZ_BAABZA010000003.1"/>
</dbReference>
<dbReference type="STRING" id="1034346.GCA_000313565_03201"/>
<reference evidence="9 10" key="1">
    <citation type="submission" date="2018-05" db="EMBL/GenBank/DDBJ databases">
        <title>Genomic Encyclopedia of Type Strains, Phase IV (KMG-IV): sequencing the most valuable type-strain genomes for metagenomic binning, comparative biology and taxonomic classification.</title>
        <authorList>
            <person name="Goeker M."/>
        </authorList>
    </citation>
    <scope>NUCLEOTIDE SEQUENCE [LARGE SCALE GENOMIC DNA]</scope>
    <source>
        <strain evidence="9 10">JC118</strain>
    </source>
</reference>
<evidence type="ECO:0000256" key="3">
    <source>
        <dbReference type="ARBA" id="ARBA00022475"/>
    </source>
</evidence>
<keyword evidence="5 7" id="KW-1133">Transmembrane helix</keyword>
<evidence type="ECO:0000313" key="8">
    <source>
        <dbReference type="EMBL" id="MDY5168823.1"/>
    </source>
</evidence>
<feature type="transmembrane region" description="Helical" evidence="7">
    <location>
        <begin position="118"/>
        <end position="140"/>
    </location>
</feature>
<keyword evidence="10" id="KW-1185">Reference proteome</keyword>
<name>A0A2V2F517_9FIRM</name>
<dbReference type="Proteomes" id="UP001276902">
    <property type="component" value="Unassembled WGS sequence"/>
</dbReference>
<dbReference type="Pfam" id="PF02417">
    <property type="entry name" value="Chromate_transp"/>
    <property type="match status" value="1"/>
</dbReference>
<feature type="transmembrane region" description="Helical" evidence="7">
    <location>
        <begin position="172"/>
        <end position="187"/>
    </location>
</feature>
<evidence type="ECO:0000256" key="5">
    <source>
        <dbReference type="ARBA" id="ARBA00022989"/>
    </source>
</evidence>
<accession>A0A2V2F517</accession>
<dbReference type="PANTHER" id="PTHR43663">
    <property type="entry name" value="CHROMATE TRANSPORT PROTEIN-RELATED"/>
    <property type="match status" value="1"/>
</dbReference>
<comment type="caution">
    <text evidence="9">The sequence shown here is derived from an EMBL/GenBank/DDBJ whole genome shotgun (WGS) entry which is preliminary data.</text>
</comment>
<dbReference type="GeneID" id="94442556"/>
<feature type="transmembrane region" description="Helical" evidence="7">
    <location>
        <begin position="73"/>
        <end position="98"/>
    </location>
</feature>
<proteinExistence type="inferred from homology"/>
<dbReference type="GO" id="GO:0005886">
    <property type="term" value="C:plasma membrane"/>
    <property type="evidence" value="ECO:0007669"/>
    <property type="project" value="UniProtKB-SubCell"/>
</dbReference>
<comment type="similarity">
    <text evidence="2">Belongs to the chromate ion transporter (CHR) (TC 2.A.51) family.</text>
</comment>
<evidence type="ECO:0000256" key="7">
    <source>
        <dbReference type="SAM" id="Phobius"/>
    </source>
</evidence>
<evidence type="ECO:0000256" key="4">
    <source>
        <dbReference type="ARBA" id="ARBA00022692"/>
    </source>
</evidence>